<organism evidence="1 2">
    <name type="scientific">Devosia oryzisoli</name>
    <dbReference type="NCBI Taxonomy" id="2774138"/>
    <lineage>
        <taxon>Bacteria</taxon>
        <taxon>Pseudomonadati</taxon>
        <taxon>Pseudomonadota</taxon>
        <taxon>Alphaproteobacteria</taxon>
        <taxon>Hyphomicrobiales</taxon>
        <taxon>Devosiaceae</taxon>
        <taxon>Devosia</taxon>
    </lineage>
</organism>
<proteinExistence type="predicted"/>
<dbReference type="EMBL" id="JACYFU010000002">
    <property type="protein sequence ID" value="MBD8065640.1"/>
    <property type="molecule type" value="Genomic_DNA"/>
</dbReference>
<dbReference type="RefSeq" id="WP_191774715.1">
    <property type="nucleotide sequence ID" value="NZ_JACYFU010000002.1"/>
</dbReference>
<name>A0A927IQH5_9HYPH</name>
<sequence length="84" mass="9274">MNTRHVAHGGAQAGAAEDRAGRPGNILYALTPEQFDLMGKVSAEAVAEFMIFHQRKPDQAELRWIVHHIARAILAPDAPSYRVQ</sequence>
<comment type="caution">
    <text evidence="1">The sequence shown here is derived from an EMBL/GenBank/DDBJ whole genome shotgun (WGS) entry which is preliminary data.</text>
</comment>
<keyword evidence="2" id="KW-1185">Reference proteome</keyword>
<gene>
    <name evidence="1" type="ORF">IC608_09140</name>
</gene>
<accession>A0A927IQH5</accession>
<evidence type="ECO:0000313" key="2">
    <source>
        <dbReference type="Proteomes" id="UP000654108"/>
    </source>
</evidence>
<dbReference type="Proteomes" id="UP000654108">
    <property type="component" value="Unassembled WGS sequence"/>
</dbReference>
<protein>
    <submittedName>
        <fullName evidence="1">Uncharacterized protein</fullName>
    </submittedName>
</protein>
<reference evidence="1" key="1">
    <citation type="submission" date="2020-09" db="EMBL/GenBank/DDBJ databases">
        <title>Genome seq and assembly of Devosia sp.</title>
        <authorList>
            <person name="Chhetri G."/>
        </authorList>
    </citation>
    <scope>NUCLEOTIDE SEQUENCE</scope>
    <source>
        <strain evidence="1">PTR5</strain>
    </source>
</reference>
<evidence type="ECO:0000313" key="1">
    <source>
        <dbReference type="EMBL" id="MBD8065640.1"/>
    </source>
</evidence>
<dbReference type="AlphaFoldDB" id="A0A927IQH5"/>